<dbReference type="AlphaFoldDB" id="A0A9J6DXH2"/>
<organism evidence="2 3">
    <name type="scientific">Rhipicephalus microplus</name>
    <name type="common">Cattle tick</name>
    <name type="synonym">Boophilus microplus</name>
    <dbReference type="NCBI Taxonomy" id="6941"/>
    <lineage>
        <taxon>Eukaryota</taxon>
        <taxon>Metazoa</taxon>
        <taxon>Ecdysozoa</taxon>
        <taxon>Arthropoda</taxon>
        <taxon>Chelicerata</taxon>
        <taxon>Arachnida</taxon>
        <taxon>Acari</taxon>
        <taxon>Parasitiformes</taxon>
        <taxon>Ixodida</taxon>
        <taxon>Ixodoidea</taxon>
        <taxon>Ixodidae</taxon>
        <taxon>Rhipicephalinae</taxon>
        <taxon>Rhipicephalus</taxon>
        <taxon>Boophilus</taxon>
    </lineage>
</organism>
<proteinExistence type="predicted"/>
<evidence type="ECO:0000256" key="1">
    <source>
        <dbReference type="SAM" id="MobiDB-lite"/>
    </source>
</evidence>
<accession>A0A9J6DXH2</accession>
<name>A0A9J6DXH2_RHIMP</name>
<reference evidence="2" key="2">
    <citation type="submission" date="2021-09" db="EMBL/GenBank/DDBJ databases">
        <authorList>
            <person name="Jia N."/>
            <person name="Wang J."/>
            <person name="Shi W."/>
            <person name="Du L."/>
            <person name="Sun Y."/>
            <person name="Zhan W."/>
            <person name="Jiang J."/>
            <person name="Wang Q."/>
            <person name="Zhang B."/>
            <person name="Ji P."/>
            <person name="Sakyi L.B."/>
            <person name="Cui X."/>
            <person name="Yuan T."/>
            <person name="Jiang B."/>
            <person name="Yang W."/>
            <person name="Lam T.T.-Y."/>
            <person name="Chang Q."/>
            <person name="Ding S."/>
            <person name="Wang X."/>
            <person name="Zhu J."/>
            <person name="Ruan X."/>
            <person name="Zhao L."/>
            <person name="Wei J."/>
            <person name="Que T."/>
            <person name="Du C."/>
            <person name="Cheng J."/>
            <person name="Dai P."/>
            <person name="Han X."/>
            <person name="Huang E."/>
            <person name="Gao Y."/>
            <person name="Liu J."/>
            <person name="Shao H."/>
            <person name="Ye R."/>
            <person name="Li L."/>
            <person name="Wei W."/>
            <person name="Wang X."/>
            <person name="Wang C."/>
            <person name="Huo Q."/>
            <person name="Li W."/>
            <person name="Guo W."/>
            <person name="Chen H."/>
            <person name="Chen S."/>
            <person name="Zhou L."/>
            <person name="Zhou L."/>
            <person name="Ni X."/>
            <person name="Tian J."/>
            <person name="Zhou Y."/>
            <person name="Sheng Y."/>
            <person name="Liu T."/>
            <person name="Pan Y."/>
            <person name="Xia L."/>
            <person name="Li J."/>
            <person name="Zhao F."/>
            <person name="Cao W."/>
        </authorList>
    </citation>
    <scope>NUCLEOTIDE SEQUENCE</scope>
    <source>
        <strain evidence="2">Rmic-2018</strain>
        <tissue evidence="2">Larvae</tissue>
    </source>
</reference>
<dbReference type="Proteomes" id="UP000821866">
    <property type="component" value="Chromosome 4"/>
</dbReference>
<gene>
    <name evidence="2" type="ORF">HPB51_000294</name>
</gene>
<keyword evidence="3" id="KW-1185">Reference proteome</keyword>
<reference evidence="2" key="1">
    <citation type="journal article" date="2020" name="Cell">
        <title>Large-Scale Comparative Analyses of Tick Genomes Elucidate Their Genetic Diversity and Vector Capacities.</title>
        <authorList>
            <consortium name="Tick Genome and Microbiome Consortium (TIGMIC)"/>
            <person name="Jia N."/>
            <person name="Wang J."/>
            <person name="Shi W."/>
            <person name="Du L."/>
            <person name="Sun Y."/>
            <person name="Zhan W."/>
            <person name="Jiang J.F."/>
            <person name="Wang Q."/>
            <person name="Zhang B."/>
            <person name="Ji P."/>
            <person name="Bell-Sakyi L."/>
            <person name="Cui X.M."/>
            <person name="Yuan T.T."/>
            <person name="Jiang B.G."/>
            <person name="Yang W.F."/>
            <person name="Lam T.T."/>
            <person name="Chang Q.C."/>
            <person name="Ding S.J."/>
            <person name="Wang X.J."/>
            <person name="Zhu J.G."/>
            <person name="Ruan X.D."/>
            <person name="Zhao L."/>
            <person name="Wei J.T."/>
            <person name="Ye R.Z."/>
            <person name="Que T.C."/>
            <person name="Du C.H."/>
            <person name="Zhou Y.H."/>
            <person name="Cheng J.X."/>
            <person name="Dai P.F."/>
            <person name="Guo W.B."/>
            <person name="Han X.H."/>
            <person name="Huang E.J."/>
            <person name="Li L.F."/>
            <person name="Wei W."/>
            <person name="Gao Y.C."/>
            <person name="Liu J.Z."/>
            <person name="Shao H.Z."/>
            <person name="Wang X."/>
            <person name="Wang C.C."/>
            <person name="Yang T.C."/>
            <person name="Huo Q.B."/>
            <person name="Li W."/>
            <person name="Chen H.Y."/>
            <person name="Chen S.E."/>
            <person name="Zhou L.G."/>
            <person name="Ni X.B."/>
            <person name="Tian J.H."/>
            <person name="Sheng Y."/>
            <person name="Liu T."/>
            <person name="Pan Y.S."/>
            <person name="Xia L.Y."/>
            <person name="Li J."/>
            <person name="Zhao F."/>
            <person name="Cao W.C."/>
        </authorList>
    </citation>
    <scope>NUCLEOTIDE SEQUENCE</scope>
    <source>
        <strain evidence="2">Rmic-2018</strain>
    </source>
</reference>
<dbReference type="EMBL" id="JABSTU010000006">
    <property type="protein sequence ID" value="KAH8026939.1"/>
    <property type="molecule type" value="Genomic_DNA"/>
</dbReference>
<comment type="caution">
    <text evidence="2">The sequence shown here is derived from an EMBL/GenBank/DDBJ whole genome shotgun (WGS) entry which is preliminary data.</text>
</comment>
<evidence type="ECO:0000313" key="2">
    <source>
        <dbReference type="EMBL" id="KAH8026939.1"/>
    </source>
</evidence>
<sequence>MAGIFAGPGLSASNEQVRAVLPLREGHDQQTFGHVRSPQPFPDVCEEAAEEQRYLQGQDEGHSDGRVNGDVNVDGDASRGAAYVGNNNAGPVGTCHVAAYFMPTPYGCLAPRYSVPNRGWMGPFRARGVAIRGTSFRGGFRPFFGGPGQRPPISGCGPPMAPWEVQSQPGTHWRTPFRPRFRAPTQRPFIPGATGRGVSEWLR</sequence>
<protein>
    <submittedName>
        <fullName evidence="2">Uncharacterized protein</fullName>
    </submittedName>
</protein>
<evidence type="ECO:0000313" key="3">
    <source>
        <dbReference type="Proteomes" id="UP000821866"/>
    </source>
</evidence>
<feature type="region of interest" description="Disordered" evidence="1">
    <location>
        <begin position="181"/>
        <end position="203"/>
    </location>
</feature>